<protein>
    <submittedName>
        <fullName evidence="1">Uncharacterized protein</fullName>
    </submittedName>
</protein>
<accession>A0A976FM35</accession>
<sequence length="87" mass="10396">MSKAMMLHTAEYIDNLTYLKIIKKTSLECFYGSGQMCTMFEYSARLRTVIYQYRHNEESLTKMQRLDTWSGTAKIQLNTNYIYLYHT</sequence>
<name>A0A976FM35_BRELC</name>
<dbReference type="EMBL" id="SHOA02000016">
    <property type="protein sequence ID" value="TDH69342.1"/>
    <property type="molecule type" value="Genomic_DNA"/>
</dbReference>
<reference evidence="1 2" key="1">
    <citation type="journal article" date="2021" name="Genome Biol.">
        <title>AFLAP: assembly-free linkage analysis pipeline using k-mers from genome sequencing data.</title>
        <authorList>
            <person name="Fletcher K."/>
            <person name="Zhang L."/>
            <person name="Gil J."/>
            <person name="Han R."/>
            <person name="Cavanaugh K."/>
            <person name="Michelmore R."/>
        </authorList>
    </citation>
    <scope>NUCLEOTIDE SEQUENCE [LARGE SCALE GENOMIC DNA]</scope>
    <source>
        <strain evidence="1 2">SF5</strain>
    </source>
</reference>
<dbReference type="RefSeq" id="XP_067818841.1">
    <property type="nucleotide sequence ID" value="XM_067963118.1"/>
</dbReference>
<organism evidence="1 2">
    <name type="scientific">Bremia lactucae</name>
    <name type="common">Lettuce downy mildew</name>
    <dbReference type="NCBI Taxonomy" id="4779"/>
    <lineage>
        <taxon>Eukaryota</taxon>
        <taxon>Sar</taxon>
        <taxon>Stramenopiles</taxon>
        <taxon>Oomycota</taxon>
        <taxon>Peronosporomycetes</taxon>
        <taxon>Peronosporales</taxon>
        <taxon>Peronosporaceae</taxon>
        <taxon>Bremia</taxon>
    </lineage>
</organism>
<comment type="caution">
    <text evidence="1">The sequence shown here is derived from an EMBL/GenBank/DDBJ whole genome shotgun (WGS) entry which is preliminary data.</text>
</comment>
<evidence type="ECO:0000313" key="2">
    <source>
        <dbReference type="Proteomes" id="UP000294530"/>
    </source>
</evidence>
<dbReference type="Proteomes" id="UP000294530">
    <property type="component" value="Unassembled WGS sequence"/>
</dbReference>
<keyword evidence="2" id="KW-1185">Reference proteome</keyword>
<dbReference type="AlphaFoldDB" id="A0A976FM35"/>
<dbReference type="GeneID" id="94348789"/>
<evidence type="ECO:0000313" key="1">
    <source>
        <dbReference type="EMBL" id="TDH69342.1"/>
    </source>
</evidence>
<dbReference type="KEGG" id="blac:94348789"/>
<gene>
    <name evidence="1" type="ORF">CCR75_005033</name>
</gene>
<proteinExistence type="predicted"/>